<evidence type="ECO:0000313" key="2">
    <source>
        <dbReference type="EnsemblMetazoa" id="XP_016972432.1"/>
    </source>
</evidence>
<dbReference type="InterPro" id="IPR025164">
    <property type="entry name" value="Toastrack_DUF4097"/>
</dbReference>
<reference evidence="4" key="2">
    <citation type="submission" date="2025-04" db="UniProtKB">
        <authorList>
            <consortium name="RefSeq"/>
        </authorList>
    </citation>
    <scope>IDENTIFICATION</scope>
</reference>
<dbReference type="Proteomes" id="UP001652680">
    <property type="component" value="Unassembled WGS sequence"/>
</dbReference>
<feature type="domain" description="DUF4097" evidence="1">
    <location>
        <begin position="185"/>
        <end position="348"/>
    </location>
</feature>
<reference evidence="2" key="3">
    <citation type="submission" date="2025-05" db="UniProtKB">
        <authorList>
            <consortium name="EnsemblMetazoa"/>
        </authorList>
    </citation>
    <scope>IDENTIFICATION</scope>
</reference>
<evidence type="ECO:0000313" key="4">
    <source>
        <dbReference type="RefSeq" id="XP_016972432.1"/>
    </source>
</evidence>
<sequence>MLLQRVWLPQINNHLRKYAKKSRAHFKPAMAVSRRMVHQEILHYVNPFARINVKSDVFLRIQPADVHQYTSGDVFIAQMHGGQVKNSNVSLDVKITDDDKVVNVVVKQLVEQPSQFECNLQIPVRSDVSVEAKGSVRVEGVQSELLQVKAEGGILTKNVKATNIKLYSENGNINCQGTLLGKITEIETRNGNISMDKLQGDNLNCSTNAGSIITDCCYVENSKFQTQTGRLELKNVHKTSQVHVHQSAEINMTGVHGNLQVMTKGGSLNVQLSELVGHNKIDAHNLEDEAIIHISQAIEQDLHIEVTASEVKLETELEHVAHALNEEKSKFLLNNSNTHRLQVSSTGGKGVRLGKQSWSDMMRQKLQAIGTEAP</sequence>
<dbReference type="PANTHER" id="PTHR34094:SF1">
    <property type="entry name" value="PROTEIN FAM185A"/>
    <property type="match status" value="1"/>
</dbReference>
<dbReference type="OMA" id="KTQSWFE"/>
<dbReference type="OrthoDB" id="5984441at2759"/>
<dbReference type="AlphaFoldDB" id="A0A6P4E3H7"/>
<gene>
    <name evidence="4" type="primary">LOC108039841</name>
    <name evidence="2" type="synonym">108039841</name>
</gene>
<keyword evidence="3" id="KW-1185">Reference proteome</keyword>
<dbReference type="EnsemblMetazoa" id="XM_017116943.1">
    <property type="protein sequence ID" value="XP_016972432.1"/>
    <property type="gene ID" value="LOC108039841"/>
</dbReference>
<dbReference type="GeneID" id="108039841"/>
<name>A0A6P4E3H7_DRORH</name>
<proteinExistence type="predicted"/>
<dbReference type="PANTHER" id="PTHR34094">
    <property type="match status" value="1"/>
</dbReference>
<reference evidence="3" key="1">
    <citation type="journal article" date="2021" name="Elife">
        <title>Highly contiguous assemblies of 101 drosophilid genomes.</title>
        <authorList>
            <person name="Kim B.Y."/>
            <person name="Wang J.R."/>
            <person name="Miller D.E."/>
            <person name="Barmina O."/>
            <person name="Delaney E."/>
            <person name="Thompson A."/>
            <person name="Comeault A.A."/>
            <person name="Peede D."/>
            <person name="D'Agostino E.R."/>
            <person name="Pelaez J."/>
            <person name="Aguilar J.M."/>
            <person name="Haji D."/>
            <person name="Matsunaga T."/>
            <person name="Armstrong E.E."/>
            <person name="Zych M."/>
            <person name="Ogawa Y."/>
            <person name="Stamenkovic-Radak M."/>
            <person name="Jelic M."/>
            <person name="Veselinovic M.S."/>
            <person name="Tanaskovic M."/>
            <person name="Eric P."/>
            <person name="Gao J.J."/>
            <person name="Katoh T.K."/>
            <person name="Toda M.J."/>
            <person name="Watabe H."/>
            <person name="Watada M."/>
            <person name="Davis J.S."/>
            <person name="Moyle L.C."/>
            <person name="Manoli G."/>
            <person name="Bertolini E."/>
            <person name="Kostal V."/>
            <person name="Hawley R.S."/>
            <person name="Takahashi A."/>
            <person name="Jones C.D."/>
            <person name="Price D.K."/>
            <person name="Whiteman N."/>
            <person name="Kopp A."/>
            <person name="Matute D.R."/>
            <person name="Petrov D.A."/>
        </authorList>
    </citation>
    <scope>NUCLEOTIDE SEQUENCE [LARGE SCALE GENOMIC DNA]</scope>
</reference>
<dbReference type="RefSeq" id="XP_016972432.1">
    <property type="nucleotide sequence ID" value="XM_017116943.1"/>
</dbReference>
<organism evidence="4">
    <name type="scientific">Drosophila rhopaloa</name>
    <name type="common">Fruit fly</name>
    <dbReference type="NCBI Taxonomy" id="1041015"/>
    <lineage>
        <taxon>Eukaryota</taxon>
        <taxon>Metazoa</taxon>
        <taxon>Ecdysozoa</taxon>
        <taxon>Arthropoda</taxon>
        <taxon>Hexapoda</taxon>
        <taxon>Insecta</taxon>
        <taxon>Pterygota</taxon>
        <taxon>Neoptera</taxon>
        <taxon>Endopterygota</taxon>
        <taxon>Diptera</taxon>
        <taxon>Brachycera</taxon>
        <taxon>Muscomorpha</taxon>
        <taxon>Ephydroidea</taxon>
        <taxon>Drosophilidae</taxon>
        <taxon>Drosophila</taxon>
        <taxon>Sophophora</taxon>
    </lineage>
</organism>
<evidence type="ECO:0000259" key="1">
    <source>
        <dbReference type="Pfam" id="PF13349"/>
    </source>
</evidence>
<evidence type="ECO:0000313" key="3">
    <source>
        <dbReference type="Proteomes" id="UP001652680"/>
    </source>
</evidence>
<accession>A0A6P4E3H7</accession>
<protein>
    <submittedName>
        <fullName evidence="4">Uncharacterized protein LOC108039841</fullName>
    </submittedName>
</protein>
<dbReference type="Pfam" id="PF13349">
    <property type="entry name" value="DUF4097"/>
    <property type="match status" value="1"/>
</dbReference>